<feature type="region of interest" description="Disordered" evidence="2">
    <location>
        <begin position="606"/>
        <end position="718"/>
    </location>
</feature>
<dbReference type="Gene3D" id="2.60.200.20">
    <property type="match status" value="1"/>
</dbReference>
<feature type="coiled-coil region" evidence="1">
    <location>
        <begin position="389"/>
        <end position="437"/>
    </location>
</feature>
<evidence type="ECO:0000256" key="1">
    <source>
        <dbReference type="SAM" id="Coils"/>
    </source>
</evidence>
<dbReference type="Pfam" id="PF00498">
    <property type="entry name" value="FHA"/>
    <property type="match status" value="1"/>
</dbReference>
<dbReference type="InterPro" id="IPR008984">
    <property type="entry name" value="SMAD_FHA_dom_sf"/>
</dbReference>
<organism evidence="4 5">
    <name type="scientific">Apatococcus fuscideae</name>
    <dbReference type="NCBI Taxonomy" id="2026836"/>
    <lineage>
        <taxon>Eukaryota</taxon>
        <taxon>Viridiplantae</taxon>
        <taxon>Chlorophyta</taxon>
        <taxon>core chlorophytes</taxon>
        <taxon>Trebouxiophyceae</taxon>
        <taxon>Chlorellales</taxon>
        <taxon>Chlorellaceae</taxon>
        <taxon>Apatococcus</taxon>
    </lineage>
</organism>
<dbReference type="SUPFAM" id="SSF49879">
    <property type="entry name" value="SMAD/FHA domain"/>
    <property type="match status" value="1"/>
</dbReference>
<dbReference type="Proteomes" id="UP001485043">
    <property type="component" value="Unassembled WGS sequence"/>
</dbReference>
<sequence length="718" mass="78608">MVTHMLEALSEPAKAWKGPYGSDIPIALETKLGRSVVGANSIRLLPSWGQISGTHCTIFSENQGATWYLEDTSTNGTFINQVKVPKKLRQPLSEGDQVRFSQAPDNDPAHIIEFVFKRATRMFGSHTSKQASAPGKRIRGTGSQGVSQANGDGKRLKKAGPEPNAEVMKENADYKRINSDLMKRCSTLETAMQEHRSSLQAERLVRERAQAEIALEKEAHARALREQEERWAGDLQQMRISSLEAIAERDAADGRAGAAAAENLELVAKLAEVSASQEQTAAALAVIQDEHARLQAEHQQLQQQLQEARQSEAASKAEVTKLQPELEQLQQKLLQQLQAGQEAEAQLQTSRSELEAERDGRQAEGVKAAAVREQLQAAASIREASARDLAAAQAELSEVRGDLDRKRRDWQDVQEENKQLQQQLETKISMLQSVRAKFQAERRAANIAYEQAQHYLAEVNQHHANSTALCEELDEQLRCRYTLGAPKNGQRHELQPAHSTDNRTAVVSGTNEQPARTASIRGTSQGRAGSRGSAHQQQWGQPTQLAASQQQWPTQMPTQVPTQLAGPTTVPHGQLAHQPPANMQAHAENAAIKQQTALQQEEPTLAMPGEPTQVHPAGAARRESQGDSLPMPMQIDRQRDASMPASDEDNDEDHNSYDGSEASGGADDAQADVPELTLEDTQEHEQPGAGSPNPDAPSPAGRFAQIQNDTYDEFAGIE</sequence>
<dbReference type="EMBL" id="JALJOV010000515">
    <property type="protein sequence ID" value="KAK9863116.1"/>
    <property type="molecule type" value="Genomic_DNA"/>
</dbReference>
<name>A0AAW1T2Y8_9CHLO</name>
<keyword evidence="5" id="KW-1185">Reference proteome</keyword>
<comment type="caution">
    <text evidence="4">The sequence shown here is derived from an EMBL/GenBank/DDBJ whole genome shotgun (WGS) entry which is preliminary data.</text>
</comment>
<feature type="region of interest" description="Disordered" evidence="2">
    <location>
        <begin position="487"/>
        <end position="593"/>
    </location>
</feature>
<gene>
    <name evidence="4" type="ORF">WJX84_005224</name>
</gene>
<feature type="compositionally biased region" description="Polar residues" evidence="2">
    <location>
        <begin position="497"/>
        <end position="566"/>
    </location>
</feature>
<protein>
    <recommendedName>
        <fullName evidence="3">FHA domain-containing protein</fullName>
    </recommendedName>
</protein>
<keyword evidence="1" id="KW-0175">Coiled coil</keyword>
<feature type="compositionally biased region" description="Basic and acidic residues" evidence="2">
    <location>
        <begin position="352"/>
        <end position="364"/>
    </location>
</feature>
<dbReference type="InterPro" id="IPR000253">
    <property type="entry name" value="FHA_dom"/>
</dbReference>
<evidence type="ECO:0000313" key="4">
    <source>
        <dbReference type="EMBL" id="KAK9863116.1"/>
    </source>
</evidence>
<dbReference type="SMART" id="SM00240">
    <property type="entry name" value="FHA"/>
    <property type="match status" value="1"/>
</dbReference>
<evidence type="ECO:0000313" key="5">
    <source>
        <dbReference type="Proteomes" id="UP001485043"/>
    </source>
</evidence>
<accession>A0AAW1T2Y8</accession>
<feature type="region of interest" description="Disordered" evidence="2">
    <location>
        <begin position="344"/>
        <end position="367"/>
    </location>
</feature>
<feature type="domain" description="FHA" evidence="3">
    <location>
        <begin position="30"/>
        <end position="84"/>
    </location>
</feature>
<evidence type="ECO:0000256" key="2">
    <source>
        <dbReference type="SAM" id="MobiDB-lite"/>
    </source>
</evidence>
<reference evidence="4 5" key="1">
    <citation type="journal article" date="2024" name="Nat. Commun.">
        <title>Phylogenomics reveals the evolutionary origins of lichenization in chlorophyte algae.</title>
        <authorList>
            <person name="Puginier C."/>
            <person name="Libourel C."/>
            <person name="Otte J."/>
            <person name="Skaloud P."/>
            <person name="Haon M."/>
            <person name="Grisel S."/>
            <person name="Petersen M."/>
            <person name="Berrin J.G."/>
            <person name="Delaux P.M."/>
            <person name="Dal Grande F."/>
            <person name="Keller J."/>
        </authorList>
    </citation>
    <scope>NUCLEOTIDE SEQUENCE [LARGE SCALE GENOMIC DNA]</scope>
    <source>
        <strain evidence="4 5">SAG 2523</strain>
    </source>
</reference>
<proteinExistence type="predicted"/>
<feature type="region of interest" description="Disordered" evidence="2">
    <location>
        <begin position="125"/>
        <end position="165"/>
    </location>
</feature>
<dbReference type="PROSITE" id="PS50006">
    <property type="entry name" value="FHA_DOMAIN"/>
    <property type="match status" value="1"/>
</dbReference>
<evidence type="ECO:0000259" key="3">
    <source>
        <dbReference type="PROSITE" id="PS50006"/>
    </source>
</evidence>
<dbReference type="AlphaFoldDB" id="A0AAW1T2Y8"/>